<dbReference type="Proteomes" id="UP001431963">
    <property type="component" value="Unassembled WGS sequence"/>
</dbReference>
<feature type="domain" description="Multidrug resistance protein MdtA-like barrel-sandwich hybrid" evidence="6">
    <location>
        <begin position="62"/>
        <end position="202"/>
    </location>
</feature>
<sequence>MKLTPAPIAALILCAFAFPGLTQAPPGAGARGPAKVGVIEMQRQEVRRSSTLPGRAVAYEQTVIRPRVGGVVTAILYQPGATVSPGTPLFRLDPAEYEADLQSARASLARAQAALPAAEAALERARQLEGSGSTRATVESAEATAAQARADVQAAQASLRRAELALDWTEITSPIAGVAGLPAVSVGDLVTANQTDGLTTITRLDPIHVDLFEPSARLLSIRDQIDRGVLKPNERLEVTLTLENGQTHASGGTLVAPSVTVSPTTGTQDIRFRFDNPDRRILPGMFLRGEVVLGTIDAFLVPQRATTRGRDGSLSAWIALPDNIAQARKLTASGSQQNAWIVTEGLEPGERLIIDGLTGLKEGAALEPVPVTIDDQGVVRDVATDPVNN</sequence>
<dbReference type="PANTHER" id="PTHR30158:SF3">
    <property type="entry name" value="MULTIDRUG EFFLUX PUMP SUBUNIT ACRA-RELATED"/>
    <property type="match status" value="1"/>
</dbReference>
<dbReference type="SUPFAM" id="SSF111369">
    <property type="entry name" value="HlyD-like secretion proteins"/>
    <property type="match status" value="1"/>
</dbReference>
<evidence type="ECO:0000259" key="7">
    <source>
        <dbReference type="Pfam" id="PF25944"/>
    </source>
</evidence>
<keyword evidence="4" id="KW-0732">Signal</keyword>
<organism evidence="9 10">
    <name type="scientific">Gemmobacter denitrificans</name>
    <dbReference type="NCBI Taxonomy" id="3123040"/>
    <lineage>
        <taxon>Bacteria</taxon>
        <taxon>Pseudomonadati</taxon>
        <taxon>Pseudomonadota</taxon>
        <taxon>Alphaproteobacteria</taxon>
        <taxon>Rhodobacterales</taxon>
        <taxon>Paracoccaceae</taxon>
        <taxon>Gemmobacter</taxon>
    </lineage>
</organism>
<gene>
    <name evidence="9" type="ORF">V6590_20130</name>
</gene>
<keyword evidence="3" id="KW-0175">Coiled coil</keyword>
<comment type="subcellular location">
    <subcellularLocation>
        <location evidence="1">Cell envelope</location>
    </subcellularLocation>
</comment>
<dbReference type="PANTHER" id="PTHR30158">
    <property type="entry name" value="ACRA/E-RELATED COMPONENT OF DRUG EFFLUX TRANSPORTER"/>
    <property type="match status" value="1"/>
</dbReference>
<dbReference type="EMBL" id="JBALHR010000027">
    <property type="protein sequence ID" value="MEH7830466.1"/>
    <property type="molecule type" value="Genomic_DNA"/>
</dbReference>
<dbReference type="InterPro" id="IPR058625">
    <property type="entry name" value="MdtA-like_BSH"/>
</dbReference>
<evidence type="ECO:0000256" key="1">
    <source>
        <dbReference type="ARBA" id="ARBA00004196"/>
    </source>
</evidence>
<reference evidence="9" key="1">
    <citation type="submission" date="2024-02" db="EMBL/GenBank/DDBJ databases">
        <title>Genome sequences of strain Gemmobacter sp. JM10B15.</title>
        <authorList>
            <person name="Zhang M."/>
        </authorList>
    </citation>
    <scope>NUCLEOTIDE SEQUENCE</scope>
    <source>
        <strain evidence="9">JM10B15</strain>
    </source>
</reference>
<dbReference type="InterPro" id="IPR058627">
    <property type="entry name" value="MdtA-like_C"/>
</dbReference>
<feature type="signal peptide" evidence="4">
    <location>
        <begin position="1"/>
        <end position="24"/>
    </location>
</feature>
<feature type="coiled-coil region" evidence="3">
    <location>
        <begin position="101"/>
        <end position="165"/>
    </location>
</feature>
<protein>
    <submittedName>
        <fullName evidence="9">Efflux RND transporter periplasmic adaptor subunit</fullName>
    </submittedName>
</protein>
<dbReference type="Pfam" id="PF25967">
    <property type="entry name" value="RND-MFP_C"/>
    <property type="match status" value="1"/>
</dbReference>
<keyword evidence="10" id="KW-1185">Reference proteome</keyword>
<comment type="similarity">
    <text evidence="2">Belongs to the membrane fusion protein (MFP) (TC 8.A.1) family.</text>
</comment>
<feature type="domain" description="Multidrug resistance protein MdtA-like alpha-helical hairpin" evidence="5">
    <location>
        <begin position="101"/>
        <end position="169"/>
    </location>
</feature>
<evidence type="ECO:0000313" key="9">
    <source>
        <dbReference type="EMBL" id="MEH7830466.1"/>
    </source>
</evidence>
<evidence type="ECO:0000259" key="6">
    <source>
        <dbReference type="Pfam" id="PF25917"/>
    </source>
</evidence>
<comment type="caution">
    <text evidence="9">The sequence shown here is derived from an EMBL/GenBank/DDBJ whole genome shotgun (WGS) entry which is preliminary data.</text>
</comment>
<dbReference type="InterPro" id="IPR058624">
    <property type="entry name" value="MdtA-like_HH"/>
</dbReference>
<evidence type="ECO:0000259" key="8">
    <source>
        <dbReference type="Pfam" id="PF25967"/>
    </source>
</evidence>
<dbReference type="Gene3D" id="1.10.287.470">
    <property type="entry name" value="Helix hairpin bin"/>
    <property type="match status" value="1"/>
</dbReference>
<dbReference type="Pfam" id="PF25876">
    <property type="entry name" value="HH_MFP_RND"/>
    <property type="match status" value="1"/>
</dbReference>
<dbReference type="Gene3D" id="2.40.30.170">
    <property type="match status" value="1"/>
</dbReference>
<dbReference type="Pfam" id="PF25917">
    <property type="entry name" value="BSH_RND"/>
    <property type="match status" value="1"/>
</dbReference>
<evidence type="ECO:0000313" key="10">
    <source>
        <dbReference type="Proteomes" id="UP001431963"/>
    </source>
</evidence>
<feature type="chain" id="PRO_5046748411" evidence="4">
    <location>
        <begin position="25"/>
        <end position="389"/>
    </location>
</feature>
<evidence type="ECO:0000256" key="3">
    <source>
        <dbReference type="SAM" id="Coils"/>
    </source>
</evidence>
<dbReference type="Pfam" id="PF25944">
    <property type="entry name" value="Beta-barrel_RND"/>
    <property type="match status" value="1"/>
</dbReference>
<dbReference type="Gene3D" id="2.40.50.100">
    <property type="match status" value="1"/>
</dbReference>
<dbReference type="Gene3D" id="2.40.420.20">
    <property type="match status" value="1"/>
</dbReference>
<evidence type="ECO:0000256" key="2">
    <source>
        <dbReference type="ARBA" id="ARBA00009477"/>
    </source>
</evidence>
<evidence type="ECO:0000256" key="4">
    <source>
        <dbReference type="SAM" id="SignalP"/>
    </source>
</evidence>
<dbReference type="NCBIfam" id="TIGR01730">
    <property type="entry name" value="RND_mfp"/>
    <property type="match status" value="1"/>
</dbReference>
<feature type="domain" description="Multidrug resistance protein MdtA-like beta-barrel" evidence="7">
    <location>
        <begin position="206"/>
        <end position="290"/>
    </location>
</feature>
<dbReference type="InterPro" id="IPR006143">
    <property type="entry name" value="RND_pump_MFP"/>
</dbReference>
<feature type="domain" description="Multidrug resistance protein MdtA-like C-terminal permuted SH3" evidence="8">
    <location>
        <begin position="297"/>
        <end position="357"/>
    </location>
</feature>
<evidence type="ECO:0000259" key="5">
    <source>
        <dbReference type="Pfam" id="PF25876"/>
    </source>
</evidence>
<dbReference type="RefSeq" id="WP_335425504.1">
    <property type="nucleotide sequence ID" value="NZ_JBALHR010000027.1"/>
</dbReference>
<accession>A0ABU8C0K3</accession>
<name>A0ABU8C0K3_9RHOB</name>
<dbReference type="InterPro" id="IPR058626">
    <property type="entry name" value="MdtA-like_b-barrel"/>
</dbReference>
<proteinExistence type="inferred from homology"/>